<feature type="non-terminal residue" evidence="1">
    <location>
        <position position="1"/>
    </location>
</feature>
<organism evidence="1">
    <name type="scientific">marine sediment metagenome</name>
    <dbReference type="NCBI Taxonomy" id="412755"/>
    <lineage>
        <taxon>unclassified sequences</taxon>
        <taxon>metagenomes</taxon>
        <taxon>ecological metagenomes</taxon>
    </lineage>
</organism>
<comment type="caution">
    <text evidence="1">The sequence shown here is derived from an EMBL/GenBank/DDBJ whole genome shotgun (WGS) entry which is preliminary data.</text>
</comment>
<dbReference type="EMBL" id="BART01011618">
    <property type="protein sequence ID" value="GAG87359.1"/>
    <property type="molecule type" value="Genomic_DNA"/>
</dbReference>
<protein>
    <submittedName>
        <fullName evidence="1">Uncharacterized protein</fullName>
    </submittedName>
</protein>
<dbReference type="Pfam" id="PF02684">
    <property type="entry name" value="LpxB"/>
    <property type="match status" value="1"/>
</dbReference>
<sequence>GRAMIQVKHIGLVNLITGKKIVPELLQDQASPIRIADTVFNMLSDASGLEKLRLELLQVKHALGGPGASGRVADIAVGMLYDA</sequence>
<dbReference type="AlphaFoldDB" id="X1AW69"/>
<dbReference type="GO" id="GO:0016020">
    <property type="term" value="C:membrane"/>
    <property type="evidence" value="ECO:0007669"/>
    <property type="project" value="GOC"/>
</dbReference>
<dbReference type="GO" id="GO:0009245">
    <property type="term" value="P:lipid A biosynthetic process"/>
    <property type="evidence" value="ECO:0007669"/>
    <property type="project" value="InterPro"/>
</dbReference>
<reference evidence="1" key="1">
    <citation type="journal article" date="2014" name="Front. Microbiol.">
        <title>High frequency of phylogenetically diverse reductive dehalogenase-homologous genes in deep subseafloor sedimentary metagenomes.</title>
        <authorList>
            <person name="Kawai M."/>
            <person name="Futagami T."/>
            <person name="Toyoda A."/>
            <person name="Takaki Y."/>
            <person name="Nishi S."/>
            <person name="Hori S."/>
            <person name="Arai W."/>
            <person name="Tsubouchi T."/>
            <person name="Morono Y."/>
            <person name="Uchiyama I."/>
            <person name="Ito T."/>
            <person name="Fujiyama A."/>
            <person name="Inagaki F."/>
            <person name="Takami H."/>
        </authorList>
    </citation>
    <scope>NUCLEOTIDE SEQUENCE</scope>
    <source>
        <strain evidence="1">Expedition CK06-06</strain>
    </source>
</reference>
<accession>X1AW69</accession>
<name>X1AW69_9ZZZZ</name>
<gene>
    <name evidence="1" type="ORF">S01H4_24662</name>
</gene>
<dbReference type="GO" id="GO:0008915">
    <property type="term" value="F:lipid-A-disaccharide synthase activity"/>
    <property type="evidence" value="ECO:0007669"/>
    <property type="project" value="InterPro"/>
</dbReference>
<evidence type="ECO:0000313" key="1">
    <source>
        <dbReference type="EMBL" id="GAG87359.1"/>
    </source>
</evidence>
<proteinExistence type="predicted"/>
<dbReference type="InterPro" id="IPR003835">
    <property type="entry name" value="Glyco_trans_19"/>
</dbReference>